<name>A0A285PXL5_9VIRU</name>
<proteinExistence type="predicted"/>
<keyword evidence="3" id="KW-1185">Reference proteome</keyword>
<accession>A0A285PXL5</accession>
<evidence type="ECO:0000313" key="2">
    <source>
        <dbReference type="EMBL" id="SOB73932.1"/>
    </source>
</evidence>
<organism evidence="2">
    <name type="scientific">Cedratvirus lausannensis</name>
    <dbReference type="NCBI Taxonomy" id="2023205"/>
    <lineage>
        <taxon>Viruses</taxon>
        <taxon>Pithoviruses</taxon>
        <taxon>Orthocedratvirinae</taxon>
        <taxon>Alphacedratvirus</taxon>
        <taxon>Alphacedratvirus francolausannense</taxon>
    </lineage>
</organism>
<keyword evidence="1" id="KW-0812">Transmembrane</keyword>
<dbReference type="Proteomes" id="UP000274850">
    <property type="component" value="Segment"/>
</dbReference>
<evidence type="ECO:0000313" key="3">
    <source>
        <dbReference type="Proteomes" id="UP000274850"/>
    </source>
</evidence>
<dbReference type="EMBL" id="LT907979">
    <property type="protein sequence ID" value="SOB73932.1"/>
    <property type="molecule type" value="Genomic_DNA"/>
</dbReference>
<keyword evidence="1" id="KW-1133">Transmembrane helix</keyword>
<evidence type="ECO:0000256" key="1">
    <source>
        <dbReference type="SAM" id="Phobius"/>
    </source>
</evidence>
<sequence length="199" mass="22684">MDSLAAENIAHILSFLSPLDVVRFSLCSFQIYEENRLLIESYRALQHKRPPYLDCIKSIVIKEYHKNGIRLTERPGGLLTIYNAELRQTIFMSENLKLSGGDTRSGEGDIHSGSGVQRQTCTLRKGQVAMVYLDAICLTKNSPTGERCDYGSLYITEKSPRETYIEERGRKFTRTSIAVNFVMACVFCLFLLWQSFHLV</sequence>
<feature type="transmembrane region" description="Helical" evidence="1">
    <location>
        <begin position="177"/>
        <end position="196"/>
    </location>
</feature>
<gene>
    <name evidence="2" type="ORF">BQ9231_00049</name>
</gene>
<reference evidence="2" key="1">
    <citation type="submission" date="2017-08" db="EMBL/GenBank/DDBJ databases">
        <authorList>
            <person name="de Groot N.N."/>
        </authorList>
    </citation>
    <scope>NUCLEOTIDE SEQUENCE</scope>
</reference>
<keyword evidence="1" id="KW-0472">Membrane</keyword>
<protein>
    <recommendedName>
        <fullName evidence="4">F-box domain-containing protein</fullName>
    </recommendedName>
</protein>
<evidence type="ECO:0008006" key="4">
    <source>
        <dbReference type="Google" id="ProtNLM"/>
    </source>
</evidence>